<proteinExistence type="predicted"/>
<evidence type="ECO:0000256" key="1">
    <source>
        <dbReference type="SAM" id="MobiDB-lite"/>
    </source>
</evidence>
<gene>
    <name evidence="2" type="ORF">EA187_19700</name>
</gene>
<reference evidence="2 3" key="1">
    <citation type="submission" date="2019-01" db="EMBL/GenBank/DDBJ databases">
        <title>Lujinxingia litoralis gen. nov., sp. nov. and Lujinxingia sediminis gen. nov., sp. nov., new members in the order Bradymonadales, isolated from coastal sediment.</title>
        <authorList>
            <person name="Li C.-M."/>
        </authorList>
    </citation>
    <scope>NUCLEOTIDE SEQUENCE [LARGE SCALE GENOMIC DNA]</scope>
    <source>
        <strain evidence="2 3">SEH01</strain>
    </source>
</reference>
<protein>
    <submittedName>
        <fullName evidence="2">Uncharacterized protein</fullName>
    </submittedName>
</protein>
<accession>A0ABY0CNL3</accession>
<feature type="compositionally biased region" description="Acidic residues" evidence="1">
    <location>
        <begin position="249"/>
        <end position="258"/>
    </location>
</feature>
<feature type="region of interest" description="Disordered" evidence="1">
    <location>
        <begin position="1"/>
        <end position="21"/>
    </location>
</feature>
<dbReference type="RefSeq" id="WP_127781410.1">
    <property type="nucleotide sequence ID" value="NZ_SADD01000021.1"/>
</dbReference>
<comment type="caution">
    <text evidence="2">The sequence shown here is derived from an EMBL/GenBank/DDBJ whole genome shotgun (WGS) entry which is preliminary data.</text>
</comment>
<keyword evidence="3" id="KW-1185">Reference proteome</keyword>
<sequence>MAKMSRTSAYKSAISRTMGSSTEVNQQKAGEVLDRLLFPDGVPANLTMGQVLVGVAKVAEKNAETFEAAERFLATERSEDRRRRVMRDDALADLRLVLIKARGAIVNFWGEFAAQDVGFVGTTPETAEQLLSYARNIREKLGQGFDGYEVDMPSDLDLGRPDPANLATAIEARATALEQAVNAYGVEERETQAALNARDKAEAQWSTHYSPVASIIEGLFRLAEMPELAERVRPTARRRAGLVEEADLGELEGEAEFDVESREPQDDADIVV</sequence>
<dbReference type="EMBL" id="SADD01000021">
    <property type="protein sequence ID" value="RVU40725.1"/>
    <property type="molecule type" value="Genomic_DNA"/>
</dbReference>
<evidence type="ECO:0000313" key="3">
    <source>
        <dbReference type="Proteomes" id="UP000282926"/>
    </source>
</evidence>
<organism evidence="2 3">
    <name type="scientific">Lujinxingia sediminis</name>
    <dbReference type="NCBI Taxonomy" id="2480984"/>
    <lineage>
        <taxon>Bacteria</taxon>
        <taxon>Deltaproteobacteria</taxon>
        <taxon>Bradymonadales</taxon>
        <taxon>Lujinxingiaceae</taxon>
        <taxon>Lujinxingia</taxon>
    </lineage>
</organism>
<name>A0ABY0CNL3_9DELT</name>
<feature type="region of interest" description="Disordered" evidence="1">
    <location>
        <begin position="249"/>
        <end position="272"/>
    </location>
</feature>
<dbReference type="Proteomes" id="UP000282926">
    <property type="component" value="Unassembled WGS sequence"/>
</dbReference>
<evidence type="ECO:0000313" key="2">
    <source>
        <dbReference type="EMBL" id="RVU40725.1"/>
    </source>
</evidence>